<dbReference type="AlphaFoldDB" id="A0A2M8KLM6"/>
<name>A0A2M8KLM6_9BACT</name>
<reference evidence="2" key="1">
    <citation type="submission" date="2017-09" db="EMBL/GenBank/DDBJ databases">
        <title>Depth-based differentiation of microbial function through sediment-hosted aquifers and enrichment of novel symbionts in the deep terrestrial subsurface.</title>
        <authorList>
            <person name="Probst A.J."/>
            <person name="Ladd B."/>
            <person name="Jarett J.K."/>
            <person name="Geller-Mcgrath D.E."/>
            <person name="Sieber C.M.K."/>
            <person name="Emerson J.B."/>
            <person name="Anantharaman K."/>
            <person name="Thomas B.C."/>
            <person name="Malmstrom R."/>
            <person name="Stieglmeier M."/>
            <person name="Klingl A."/>
            <person name="Woyke T."/>
            <person name="Ryan C.M."/>
            <person name="Banfield J.F."/>
        </authorList>
    </citation>
    <scope>NUCLEOTIDE SEQUENCE [LARGE SCALE GENOMIC DNA]</scope>
</reference>
<comment type="caution">
    <text evidence="1">The sequence shown here is derived from an EMBL/GenBank/DDBJ whole genome shotgun (WGS) entry which is preliminary data.</text>
</comment>
<accession>A0A2M8KLM6</accession>
<organism evidence="1 2">
    <name type="scientific">Candidatus Roizmanbacteria bacterium CG10_big_fil_rev_8_21_14_0_10_36_26</name>
    <dbReference type="NCBI Taxonomy" id="1974851"/>
    <lineage>
        <taxon>Bacteria</taxon>
        <taxon>Candidatus Roizmaniibacteriota</taxon>
    </lineage>
</organism>
<protein>
    <submittedName>
        <fullName evidence="1">Uncharacterized protein</fullName>
    </submittedName>
</protein>
<sequence length="94" mass="11010">MQEEKVAQEIMVKYPAVVFPKSLLPYPKKKIQKVLEEALRYVDDEAMVENLKSCAVFLENFIDDEEANKRNSELLKNKEWQKAVKKHSPKNTDN</sequence>
<evidence type="ECO:0000313" key="2">
    <source>
        <dbReference type="Proteomes" id="UP000231434"/>
    </source>
</evidence>
<gene>
    <name evidence="1" type="ORF">COU86_01795</name>
</gene>
<proteinExistence type="predicted"/>
<evidence type="ECO:0000313" key="1">
    <source>
        <dbReference type="EMBL" id="PJE60816.1"/>
    </source>
</evidence>
<dbReference type="EMBL" id="PFEB01000027">
    <property type="protein sequence ID" value="PJE60816.1"/>
    <property type="molecule type" value="Genomic_DNA"/>
</dbReference>
<dbReference type="Proteomes" id="UP000231434">
    <property type="component" value="Unassembled WGS sequence"/>
</dbReference>